<keyword evidence="2" id="KW-1185">Reference proteome</keyword>
<reference evidence="1" key="1">
    <citation type="submission" date="2023-06" db="EMBL/GenBank/DDBJ databases">
        <title>Genome-scale phylogeny and comparative genomics of the fungal order Sordariales.</title>
        <authorList>
            <consortium name="Lawrence Berkeley National Laboratory"/>
            <person name="Hensen N."/>
            <person name="Bonometti L."/>
            <person name="Westerberg I."/>
            <person name="Brannstrom I.O."/>
            <person name="Guillou S."/>
            <person name="Cros-Aarteil S."/>
            <person name="Calhoun S."/>
            <person name="Haridas S."/>
            <person name="Kuo A."/>
            <person name="Mondo S."/>
            <person name="Pangilinan J."/>
            <person name="Riley R."/>
            <person name="Labutti K."/>
            <person name="Andreopoulos B."/>
            <person name="Lipzen A."/>
            <person name="Chen C."/>
            <person name="Yanf M."/>
            <person name="Daum C."/>
            <person name="Ng V."/>
            <person name="Clum A."/>
            <person name="Steindorff A."/>
            <person name="Ohm R."/>
            <person name="Martin F."/>
            <person name="Silar P."/>
            <person name="Natvig D."/>
            <person name="Lalanne C."/>
            <person name="Gautier V."/>
            <person name="Ament-Velasquez S.L."/>
            <person name="Kruys A."/>
            <person name="Hutchinson M.I."/>
            <person name="Powell A.J."/>
            <person name="Barry K."/>
            <person name="Miller A.N."/>
            <person name="Grigoriev I.V."/>
            <person name="Debuchy R."/>
            <person name="Gladieux P."/>
            <person name="Thoren M.H."/>
            <person name="Johannesson H."/>
        </authorList>
    </citation>
    <scope>NUCLEOTIDE SEQUENCE</scope>
    <source>
        <strain evidence="1">8032-3</strain>
    </source>
</reference>
<dbReference type="RefSeq" id="XP_060284398.1">
    <property type="nucleotide sequence ID" value="XM_060427712.1"/>
</dbReference>
<organism evidence="1 2">
    <name type="scientific">Phialemonium atrogriseum</name>
    <dbReference type="NCBI Taxonomy" id="1093897"/>
    <lineage>
        <taxon>Eukaryota</taxon>
        <taxon>Fungi</taxon>
        <taxon>Dikarya</taxon>
        <taxon>Ascomycota</taxon>
        <taxon>Pezizomycotina</taxon>
        <taxon>Sordariomycetes</taxon>
        <taxon>Sordariomycetidae</taxon>
        <taxon>Cephalothecales</taxon>
        <taxon>Cephalothecaceae</taxon>
        <taxon>Phialemonium</taxon>
    </lineage>
</organism>
<proteinExistence type="predicted"/>
<protein>
    <recommendedName>
        <fullName evidence="3">Protein kinase domain-containing protein</fullName>
    </recommendedName>
</protein>
<accession>A0AAJ0C124</accession>
<comment type="caution">
    <text evidence="1">The sequence shown here is derived from an EMBL/GenBank/DDBJ whole genome shotgun (WGS) entry which is preliminary data.</text>
</comment>
<gene>
    <name evidence="1" type="ORF">QBC33DRAFT_536472</name>
</gene>
<dbReference type="AlphaFoldDB" id="A0AAJ0C124"/>
<evidence type="ECO:0000313" key="2">
    <source>
        <dbReference type="Proteomes" id="UP001244011"/>
    </source>
</evidence>
<dbReference type="GeneID" id="85310899"/>
<dbReference type="Proteomes" id="UP001244011">
    <property type="component" value="Unassembled WGS sequence"/>
</dbReference>
<dbReference type="EMBL" id="MU839006">
    <property type="protein sequence ID" value="KAK1768185.1"/>
    <property type="molecule type" value="Genomic_DNA"/>
</dbReference>
<name>A0AAJ0C124_9PEZI</name>
<sequence length="118" mass="13189">MCSKAGDSKGPDAAQRELDCLWKITTSEYATTLRVPKLLGLIETPDDKRVIGFLEEYIPVSDTWELSTLGSIETVSAIAENRRKKWASQVQETVHLLHQNGVTWGDGKASKRADLPRY</sequence>
<evidence type="ECO:0008006" key="3">
    <source>
        <dbReference type="Google" id="ProtNLM"/>
    </source>
</evidence>
<evidence type="ECO:0000313" key="1">
    <source>
        <dbReference type="EMBL" id="KAK1768185.1"/>
    </source>
</evidence>